<sequence length="97" mass="10945">MGVLVLLSLLFFVPFLFFLGHVQTAFLALSSCLGERFRARVSGFTVNPRHGSYDRTYFRTMTNPGPSSSEHIELETMLNAQGLYPDNHDDDDDDDDV</sequence>
<gene>
    <name evidence="1" type="ORF">AYL99_02166</name>
</gene>
<reference evidence="1 2" key="1">
    <citation type="submission" date="2016-04" db="EMBL/GenBank/DDBJ databases">
        <title>Draft genome of Fonsecaea erecta CBS 125763.</title>
        <authorList>
            <person name="Weiss V.A."/>
            <person name="Vicente V.A."/>
            <person name="Raittz R.T."/>
            <person name="Moreno L.F."/>
            <person name="De Souza E.M."/>
            <person name="Pedrosa F.O."/>
            <person name="Steffens M.B."/>
            <person name="Faoro H."/>
            <person name="Tadra-Sfeir M.Z."/>
            <person name="Najafzadeh M.J."/>
            <person name="Felipe M.S."/>
            <person name="Teixeira M."/>
            <person name="Sun J."/>
            <person name="Xi L."/>
            <person name="Gomes R."/>
            <person name="De Azevedo C.M."/>
            <person name="Salgado C.G."/>
            <person name="Da Silva M.B."/>
            <person name="Nascimento M.F."/>
            <person name="Queiroz-Telles F."/>
            <person name="Attili D.S."/>
            <person name="Gorbushina A."/>
        </authorList>
    </citation>
    <scope>NUCLEOTIDE SEQUENCE [LARGE SCALE GENOMIC DNA]</scope>
    <source>
        <strain evidence="1 2">CBS 125763</strain>
    </source>
</reference>
<dbReference type="GeneID" id="30006336"/>
<evidence type="ECO:0000313" key="1">
    <source>
        <dbReference type="EMBL" id="OAP62939.1"/>
    </source>
</evidence>
<dbReference type="OrthoDB" id="5391288at2759"/>
<dbReference type="STRING" id="1367422.A0A178ZSZ5"/>
<dbReference type="EMBL" id="LVYI01000002">
    <property type="protein sequence ID" value="OAP62939.1"/>
    <property type="molecule type" value="Genomic_DNA"/>
</dbReference>
<accession>A0A178ZSZ5</accession>
<comment type="caution">
    <text evidence="1">The sequence shown here is derived from an EMBL/GenBank/DDBJ whole genome shotgun (WGS) entry which is preliminary data.</text>
</comment>
<name>A0A178ZSZ5_9EURO</name>
<protein>
    <submittedName>
        <fullName evidence="1">Uncharacterized protein</fullName>
    </submittedName>
</protein>
<dbReference type="Proteomes" id="UP000078343">
    <property type="component" value="Unassembled WGS sequence"/>
</dbReference>
<proteinExistence type="predicted"/>
<evidence type="ECO:0000313" key="2">
    <source>
        <dbReference type="Proteomes" id="UP000078343"/>
    </source>
</evidence>
<dbReference type="AlphaFoldDB" id="A0A178ZSZ5"/>
<keyword evidence="2" id="KW-1185">Reference proteome</keyword>
<dbReference type="RefSeq" id="XP_018696306.1">
    <property type="nucleotide sequence ID" value="XM_018833682.1"/>
</dbReference>
<organism evidence="1 2">
    <name type="scientific">Fonsecaea erecta</name>
    <dbReference type="NCBI Taxonomy" id="1367422"/>
    <lineage>
        <taxon>Eukaryota</taxon>
        <taxon>Fungi</taxon>
        <taxon>Dikarya</taxon>
        <taxon>Ascomycota</taxon>
        <taxon>Pezizomycotina</taxon>
        <taxon>Eurotiomycetes</taxon>
        <taxon>Chaetothyriomycetidae</taxon>
        <taxon>Chaetothyriales</taxon>
        <taxon>Herpotrichiellaceae</taxon>
        <taxon>Fonsecaea</taxon>
    </lineage>
</organism>